<evidence type="ECO:0000313" key="3">
    <source>
        <dbReference type="Proteomes" id="UP000642748"/>
    </source>
</evidence>
<dbReference type="EMBL" id="BONZ01000002">
    <property type="protein sequence ID" value="GIH11951.1"/>
    <property type="molecule type" value="Genomic_DNA"/>
</dbReference>
<evidence type="ECO:0000313" key="2">
    <source>
        <dbReference type="EMBL" id="GIH11951.1"/>
    </source>
</evidence>
<dbReference type="RefSeq" id="WP_203915682.1">
    <property type="nucleotide sequence ID" value="NZ_BONZ01000002.1"/>
</dbReference>
<dbReference type="InterPro" id="IPR041176">
    <property type="entry name" value="VWA_3_C"/>
</dbReference>
<evidence type="ECO:0000259" key="1">
    <source>
        <dbReference type="PROSITE" id="PS50234"/>
    </source>
</evidence>
<reference evidence="2" key="1">
    <citation type="submission" date="2021-01" db="EMBL/GenBank/DDBJ databases">
        <title>Whole genome shotgun sequence of Rugosimonospora africana NBRC 104875.</title>
        <authorList>
            <person name="Komaki H."/>
            <person name="Tamura T."/>
        </authorList>
    </citation>
    <scope>NUCLEOTIDE SEQUENCE</scope>
    <source>
        <strain evidence="2">NBRC 104875</strain>
    </source>
</reference>
<accession>A0A8J3VN20</accession>
<dbReference type="PANTHER" id="PTHR10579">
    <property type="entry name" value="CALCIUM-ACTIVATED CHLORIDE CHANNEL REGULATOR"/>
    <property type="match status" value="1"/>
</dbReference>
<dbReference type="InterPro" id="IPR051266">
    <property type="entry name" value="CLCR"/>
</dbReference>
<keyword evidence="3" id="KW-1185">Reference proteome</keyword>
<dbReference type="SMART" id="SM00327">
    <property type="entry name" value="VWA"/>
    <property type="match status" value="1"/>
</dbReference>
<dbReference type="Pfam" id="PF18571">
    <property type="entry name" value="VWA_3_C"/>
    <property type="match status" value="1"/>
</dbReference>
<dbReference type="SUPFAM" id="SSF53300">
    <property type="entry name" value="vWA-like"/>
    <property type="match status" value="1"/>
</dbReference>
<dbReference type="Gene3D" id="1.20.120.1690">
    <property type="match status" value="1"/>
</dbReference>
<gene>
    <name evidence="2" type="ORF">Raf01_01230</name>
</gene>
<dbReference type="InterPro" id="IPR002035">
    <property type="entry name" value="VWF_A"/>
</dbReference>
<dbReference type="Gene3D" id="2.60.40.3670">
    <property type="match status" value="1"/>
</dbReference>
<dbReference type="Gene3D" id="3.40.50.410">
    <property type="entry name" value="von Willebrand factor, type A domain"/>
    <property type="match status" value="1"/>
</dbReference>
<dbReference type="PROSITE" id="PS50234">
    <property type="entry name" value="VWFA"/>
    <property type="match status" value="1"/>
</dbReference>
<dbReference type="AlphaFoldDB" id="A0A8J3VN20"/>
<feature type="domain" description="VWFA" evidence="1">
    <location>
        <begin position="48"/>
        <end position="222"/>
    </location>
</feature>
<sequence length="432" mass="44999">MSEPAAAFTAEVYQNQYLPAGGDVVDAVITVTASGAGLRDVGGTPSAAEVIMIDCSGSMANPPTKLSEAKKACATAIDSLRDGVSFAIIAGRHDAQMVFPLVATLAPATPANKAAAKAAVQNLLAAGGTAIGQWLSLANTVFAGHPAEVKHAIMLTDGRNQHETAEQLAATLRNCERRFICDSRGVGADWVASELRTVASTLLGTADGLEDPRELPAAFRAMTEAAMGKAVAEATLRVWTPAGATVRFVKQAFPQVEDLTPRRTQVSARIGDYPTGAWGAESRDYHLSVQVQPGTVGEEVLAARVSLVTGDSVLAQSLVLATWTDDTALSTKINQRVAHYTGQAELASAIQEGLAARDAGDVETATSKLGRAVQLAEESGHSDTAKLLGRVVEVIDAPSGTIRLKPKVAGVDAELANVRSVKTIRVKKSEEG</sequence>
<organism evidence="2 3">
    <name type="scientific">Rugosimonospora africana</name>
    <dbReference type="NCBI Taxonomy" id="556532"/>
    <lineage>
        <taxon>Bacteria</taxon>
        <taxon>Bacillati</taxon>
        <taxon>Actinomycetota</taxon>
        <taxon>Actinomycetes</taxon>
        <taxon>Micromonosporales</taxon>
        <taxon>Micromonosporaceae</taxon>
        <taxon>Rugosimonospora</taxon>
    </lineage>
</organism>
<dbReference type="CDD" id="cd00198">
    <property type="entry name" value="vWFA"/>
    <property type="match status" value="1"/>
</dbReference>
<comment type="caution">
    <text evidence="2">The sequence shown here is derived from an EMBL/GenBank/DDBJ whole genome shotgun (WGS) entry which is preliminary data.</text>
</comment>
<dbReference type="InterPro" id="IPR036465">
    <property type="entry name" value="vWFA_dom_sf"/>
</dbReference>
<dbReference type="Proteomes" id="UP000642748">
    <property type="component" value="Unassembled WGS sequence"/>
</dbReference>
<protein>
    <submittedName>
        <fullName evidence="2">VWA domain-containing protein</fullName>
    </submittedName>
</protein>
<dbReference type="Pfam" id="PF13519">
    <property type="entry name" value="VWA_2"/>
    <property type="match status" value="1"/>
</dbReference>
<proteinExistence type="predicted"/>
<dbReference type="PANTHER" id="PTHR10579:SF43">
    <property type="entry name" value="ZINC FINGER (C3HC4-TYPE RING FINGER) FAMILY PROTEIN"/>
    <property type="match status" value="1"/>
</dbReference>
<name>A0A8J3VN20_9ACTN</name>